<dbReference type="RefSeq" id="WP_188590897.1">
    <property type="nucleotide sequence ID" value="NZ_BMFU01000001.1"/>
</dbReference>
<keyword evidence="1" id="KW-0732">Signal</keyword>
<keyword evidence="3" id="KW-1185">Reference proteome</keyword>
<feature type="chain" id="PRO_5046575365" evidence="1">
    <location>
        <begin position="26"/>
        <end position="102"/>
    </location>
</feature>
<evidence type="ECO:0000256" key="1">
    <source>
        <dbReference type="SAM" id="SignalP"/>
    </source>
</evidence>
<gene>
    <name evidence="2" type="ORF">GCM10008014_00270</name>
</gene>
<organism evidence="2 3">
    <name type="scientific">Paenibacillus silvae</name>
    <dbReference type="NCBI Taxonomy" id="1325358"/>
    <lineage>
        <taxon>Bacteria</taxon>
        <taxon>Bacillati</taxon>
        <taxon>Bacillota</taxon>
        <taxon>Bacilli</taxon>
        <taxon>Bacillales</taxon>
        <taxon>Paenibacillaceae</taxon>
        <taxon>Paenibacillus</taxon>
    </lineage>
</organism>
<accession>A0ABQ1YXS6</accession>
<dbReference type="Proteomes" id="UP000652153">
    <property type="component" value="Unassembled WGS sequence"/>
</dbReference>
<comment type="caution">
    <text evidence="2">The sequence shown here is derived from an EMBL/GenBank/DDBJ whole genome shotgun (WGS) entry which is preliminary data.</text>
</comment>
<evidence type="ECO:0000313" key="3">
    <source>
        <dbReference type="Proteomes" id="UP000652153"/>
    </source>
</evidence>
<sequence>MKIKSLIAAALLGSSMVFGSASANAAPVDTNLVSPFAAQKLVLQVGDVHYFYGAISDVDNLQNVIKVSYTSGLIEAIKPGEANLRVFRNGVYTVYNIVVIRK</sequence>
<name>A0ABQ1YXS6_9BACL</name>
<reference evidence="3" key="1">
    <citation type="journal article" date="2019" name="Int. J. Syst. Evol. Microbiol.">
        <title>The Global Catalogue of Microorganisms (GCM) 10K type strain sequencing project: providing services to taxonomists for standard genome sequencing and annotation.</title>
        <authorList>
            <consortium name="The Broad Institute Genomics Platform"/>
            <consortium name="The Broad Institute Genome Sequencing Center for Infectious Disease"/>
            <person name="Wu L."/>
            <person name="Ma J."/>
        </authorList>
    </citation>
    <scope>NUCLEOTIDE SEQUENCE [LARGE SCALE GENOMIC DNA]</scope>
    <source>
        <strain evidence="3">CGMCC 1.12770</strain>
    </source>
</reference>
<protein>
    <submittedName>
        <fullName evidence="2">Uncharacterized protein</fullName>
    </submittedName>
</protein>
<dbReference type="EMBL" id="BMFU01000001">
    <property type="protein sequence ID" value="GGH41002.1"/>
    <property type="molecule type" value="Genomic_DNA"/>
</dbReference>
<evidence type="ECO:0000313" key="2">
    <source>
        <dbReference type="EMBL" id="GGH41002.1"/>
    </source>
</evidence>
<feature type="signal peptide" evidence="1">
    <location>
        <begin position="1"/>
        <end position="25"/>
    </location>
</feature>
<proteinExistence type="predicted"/>